<keyword evidence="5" id="KW-1185">Reference proteome</keyword>
<evidence type="ECO:0000259" key="3">
    <source>
        <dbReference type="Pfam" id="PF05569"/>
    </source>
</evidence>
<feature type="transmembrane region" description="Helical" evidence="2">
    <location>
        <begin position="34"/>
        <end position="52"/>
    </location>
</feature>
<dbReference type="PANTHER" id="PTHR34978:SF3">
    <property type="entry name" value="SLR0241 PROTEIN"/>
    <property type="match status" value="1"/>
</dbReference>
<protein>
    <submittedName>
        <fullName evidence="4">Signal transducer regulating beta-lactamase production, contains metallopeptidase domain</fullName>
    </submittedName>
</protein>
<keyword evidence="2" id="KW-1133">Transmembrane helix</keyword>
<proteinExistence type="predicted"/>
<dbReference type="InterPro" id="IPR008756">
    <property type="entry name" value="Peptidase_M56"/>
</dbReference>
<feature type="transmembrane region" description="Helical" evidence="2">
    <location>
        <begin position="174"/>
        <end position="193"/>
    </location>
</feature>
<dbReference type="Pfam" id="PF05569">
    <property type="entry name" value="Peptidase_M56"/>
    <property type="match status" value="1"/>
</dbReference>
<dbReference type="EMBL" id="FTOB01000004">
    <property type="protein sequence ID" value="SIS81488.1"/>
    <property type="molecule type" value="Genomic_DNA"/>
</dbReference>
<feature type="transmembrane region" description="Helical" evidence="2">
    <location>
        <begin position="124"/>
        <end position="143"/>
    </location>
</feature>
<gene>
    <name evidence="4" type="ORF">SAMN05421766_104111</name>
</gene>
<comment type="caution">
    <text evidence="4">The sequence shown here is derived from an EMBL/GenBank/DDBJ whole genome shotgun (WGS) entry which is preliminary data.</text>
</comment>
<feature type="transmembrane region" description="Helical" evidence="2">
    <location>
        <begin position="85"/>
        <end position="103"/>
    </location>
</feature>
<sequence>MVVFLLKSSACLAIFMAFYKLLLETQPMHGFKRLYLAVALLLSFTIPSITFVEYVEAAPLTVEAPKLQASLAPATQTATSFDVDYILWALYILGVLVLSIRFLKNLGRILINIRNNPKLRMQSFINVLLQDVTTPHTFFNYIFLNKQKYIAKEIPEEVLLHEATHAKQKHSLDILFVEVLQIVLWFNPLIYIIKSWIKLNHEFLADRAVLNQGTPTPTYQNILLAFASSTNLKDNQSSLANAINYSSIKKRFTVMKKTSSKKSVVLRSVAVVPLITMLLFSFSEQIKLPKETSAVQAYQSEAKKQEVKRYNALAKKYNAIPKEKRNIALEDLKTLELIYGKMSKKQRNEAQPFPECQNSQTHNHGACAEEIAEYNALAKKYNKMLAKGKSIRILKADVDRMVYLYAEMTTKQRASVQPFPELPEPPTPPAPPEETIIMPVNKTEVAAFEKRIEEIIENQEIYDDVSMIEHLNLHIGEITPNLVPNTFIQAIPNPPEPQSPLEHVRTLADKNAVFYLDEKEISYKKAIRLLEENKSINIDLRYSTNRRPKVKLSVKPIVITP</sequence>
<feature type="region of interest" description="Disordered" evidence="1">
    <location>
        <begin position="415"/>
        <end position="434"/>
    </location>
</feature>
<keyword evidence="2" id="KW-0472">Membrane</keyword>
<feature type="compositionally biased region" description="Pro residues" evidence="1">
    <location>
        <begin position="420"/>
        <end position="432"/>
    </location>
</feature>
<evidence type="ECO:0000313" key="5">
    <source>
        <dbReference type="Proteomes" id="UP000185728"/>
    </source>
</evidence>
<accession>A0ABY1KUS6</accession>
<dbReference type="PANTHER" id="PTHR34978">
    <property type="entry name" value="POSSIBLE SENSOR-TRANSDUCER PROTEIN BLAR"/>
    <property type="match status" value="1"/>
</dbReference>
<evidence type="ECO:0000256" key="2">
    <source>
        <dbReference type="SAM" id="Phobius"/>
    </source>
</evidence>
<evidence type="ECO:0000256" key="1">
    <source>
        <dbReference type="SAM" id="MobiDB-lite"/>
    </source>
</evidence>
<dbReference type="RefSeq" id="WP_076455689.1">
    <property type="nucleotide sequence ID" value="NZ_FTOB01000004.1"/>
</dbReference>
<feature type="domain" description="Peptidase M56" evidence="3">
    <location>
        <begin position="58"/>
        <end position="254"/>
    </location>
</feature>
<dbReference type="Proteomes" id="UP000185728">
    <property type="component" value="Unassembled WGS sequence"/>
</dbReference>
<dbReference type="InterPro" id="IPR052173">
    <property type="entry name" value="Beta-lactam_resp_regulator"/>
</dbReference>
<organism evidence="4 5">
    <name type="scientific">Zobellia uliginosa</name>
    <dbReference type="NCBI Taxonomy" id="143224"/>
    <lineage>
        <taxon>Bacteria</taxon>
        <taxon>Pseudomonadati</taxon>
        <taxon>Bacteroidota</taxon>
        <taxon>Flavobacteriia</taxon>
        <taxon>Flavobacteriales</taxon>
        <taxon>Flavobacteriaceae</taxon>
        <taxon>Zobellia</taxon>
    </lineage>
</organism>
<reference evidence="4 5" key="1">
    <citation type="submission" date="2017-01" db="EMBL/GenBank/DDBJ databases">
        <authorList>
            <person name="Varghese N."/>
            <person name="Submissions S."/>
        </authorList>
    </citation>
    <scope>NUCLEOTIDE SEQUENCE [LARGE SCALE GENOMIC DNA]</scope>
    <source>
        <strain evidence="4 5">DSM 2061</strain>
    </source>
</reference>
<keyword evidence="2" id="KW-0812">Transmembrane</keyword>
<evidence type="ECO:0000313" key="4">
    <source>
        <dbReference type="EMBL" id="SIS81488.1"/>
    </source>
</evidence>
<feature type="transmembrane region" description="Helical" evidence="2">
    <location>
        <begin position="264"/>
        <end position="282"/>
    </location>
</feature>
<feature type="transmembrane region" description="Helical" evidence="2">
    <location>
        <begin position="6"/>
        <end position="22"/>
    </location>
</feature>
<dbReference type="CDD" id="cd07341">
    <property type="entry name" value="M56_BlaR1_MecR1_like"/>
    <property type="match status" value="1"/>
</dbReference>
<name>A0ABY1KUS6_9FLAO</name>